<evidence type="ECO:0000313" key="2">
    <source>
        <dbReference type="EMBL" id="QNK01655.1"/>
    </source>
</evidence>
<reference evidence="2 3" key="1">
    <citation type="submission" date="2020-08" db="EMBL/GenBank/DDBJ databases">
        <title>Dyella sp. G9 isolated from forest soil.</title>
        <authorList>
            <person name="Fu J."/>
            <person name="Qiu L."/>
        </authorList>
    </citation>
    <scope>NUCLEOTIDE SEQUENCE [LARGE SCALE GENOMIC DNA]</scope>
    <source>
        <strain evidence="2 3">G9</strain>
    </source>
</reference>
<dbReference type="RefSeq" id="WP_187057114.1">
    <property type="nucleotide sequence ID" value="NZ_CP060412.1"/>
</dbReference>
<dbReference type="AlphaFoldDB" id="A0A7G8Q4E7"/>
<evidence type="ECO:0000256" key="1">
    <source>
        <dbReference type="SAM" id="MobiDB-lite"/>
    </source>
</evidence>
<feature type="region of interest" description="Disordered" evidence="1">
    <location>
        <begin position="119"/>
        <end position="138"/>
    </location>
</feature>
<dbReference type="KEGG" id="dtl:H8F01_00295"/>
<organism evidence="2 3">
    <name type="scientific">Dyella telluris</name>
    <dbReference type="NCBI Taxonomy" id="2763498"/>
    <lineage>
        <taxon>Bacteria</taxon>
        <taxon>Pseudomonadati</taxon>
        <taxon>Pseudomonadota</taxon>
        <taxon>Gammaproteobacteria</taxon>
        <taxon>Lysobacterales</taxon>
        <taxon>Rhodanobacteraceae</taxon>
        <taxon>Dyella</taxon>
    </lineage>
</organism>
<name>A0A7G8Q4E7_9GAMM</name>
<protein>
    <submittedName>
        <fullName evidence="2">Uncharacterized protein</fullName>
    </submittedName>
</protein>
<proteinExistence type="predicted"/>
<dbReference type="Proteomes" id="UP000515873">
    <property type="component" value="Chromosome"/>
</dbReference>
<dbReference type="EMBL" id="CP060412">
    <property type="protein sequence ID" value="QNK01655.1"/>
    <property type="molecule type" value="Genomic_DNA"/>
</dbReference>
<gene>
    <name evidence="2" type="ORF">H8F01_00295</name>
</gene>
<feature type="compositionally biased region" description="Low complexity" evidence="1">
    <location>
        <begin position="123"/>
        <end position="138"/>
    </location>
</feature>
<keyword evidence="3" id="KW-1185">Reference proteome</keyword>
<sequence>MTNVVNKRFRELGNGVVAEMVAPEIRMKWDPVSGNIQLIYECQEYIYIDGAYVDVQGRRDTLWVNGMEVLPRLFAQPEDLDPVTGVPLEHISGAGVVNMFKLAFDRLANEKGFASETLQSTLNPNSPNVSEEPPPVVDETVTIIEPTTETNKEETP</sequence>
<evidence type="ECO:0000313" key="3">
    <source>
        <dbReference type="Proteomes" id="UP000515873"/>
    </source>
</evidence>
<accession>A0A7G8Q4E7</accession>